<keyword evidence="4" id="KW-1185">Reference proteome</keyword>
<dbReference type="EMBL" id="LUCH01009954">
    <property type="protein sequence ID" value="KAF5395891.1"/>
    <property type="molecule type" value="Genomic_DNA"/>
</dbReference>
<evidence type="ECO:0000259" key="2">
    <source>
        <dbReference type="Pfam" id="PF22725"/>
    </source>
</evidence>
<accession>A0A8J4SQ73</accession>
<dbReference type="Gene3D" id="3.40.50.720">
    <property type="entry name" value="NAD(P)-binding Rossmann-like Domain"/>
    <property type="match status" value="1"/>
</dbReference>
<gene>
    <name evidence="3" type="ORF">PHET_11071</name>
</gene>
<feature type="domain" description="GFO/IDH/MocA-like oxidoreductase" evidence="2">
    <location>
        <begin position="176"/>
        <end position="291"/>
    </location>
</feature>
<evidence type="ECO:0000313" key="4">
    <source>
        <dbReference type="Proteomes" id="UP000748531"/>
    </source>
</evidence>
<comment type="caution">
    <text evidence="3">The sequence shown here is derived from an EMBL/GenBank/DDBJ whole genome shotgun (WGS) entry which is preliminary data.</text>
</comment>
<dbReference type="Pfam" id="PF22725">
    <property type="entry name" value="GFO_IDH_MocA_C3"/>
    <property type="match status" value="1"/>
</dbReference>
<organism evidence="3 4">
    <name type="scientific">Paragonimus heterotremus</name>
    <dbReference type="NCBI Taxonomy" id="100268"/>
    <lineage>
        <taxon>Eukaryota</taxon>
        <taxon>Metazoa</taxon>
        <taxon>Spiralia</taxon>
        <taxon>Lophotrochozoa</taxon>
        <taxon>Platyhelminthes</taxon>
        <taxon>Trematoda</taxon>
        <taxon>Digenea</taxon>
        <taxon>Plagiorchiida</taxon>
        <taxon>Troglotremata</taxon>
        <taxon>Troglotrematidae</taxon>
        <taxon>Paragonimus</taxon>
    </lineage>
</organism>
<dbReference type="InterPro" id="IPR055170">
    <property type="entry name" value="GFO_IDH_MocA-like_dom"/>
</dbReference>
<dbReference type="Gene3D" id="3.30.360.10">
    <property type="entry name" value="Dihydrodipicolinate Reductase, domain 2"/>
    <property type="match status" value="1"/>
</dbReference>
<dbReference type="SUPFAM" id="SSF55347">
    <property type="entry name" value="Glyceraldehyde-3-phosphate dehydrogenase-like, C-terminal domain"/>
    <property type="match status" value="1"/>
</dbReference>
<name>A0A8J4SQ73_9TREM</name>
<reference evidence="3" key="1">
    <citation type="submission" date="2019-05" db="EMBL/GenBank/DDBJ databases">
        <title>Annotation for the trematode Paragonimus heterotremus.</title>
        <authorList>
            <person name="Choi Y.-J."/>
        </authorList>
    </citation>
    <scope>NUCLEOTIDE SEQUENCE</scope>
    <source>
        <strain evidence="3">LC</strain>
    </source>
</reference>
<evidence type="ECO:0000256" key="1">
    <source>
        <dbReference type="ARBA" id="ARBA00010928"/>
    </source>
</evidence>
<proteinExistence type="inferred from homology"/>
<evidence type="ECO:0000313" key="3">
    <source>
        <dbReference type="EMBL" id="KAF5395891.1"/>
    </source>
</evidence>
<dbReference type="PROSITE" id="PS51257">
    <property type="entry name" value="PROKAR_LIPOPROTEIN"/>
    <property type="match status" value="1"/>
</dbReference>
<dbReference type="AlphaFoldDB" id="A0A8J4SQ73"/>
<sequence length="424" mass="46598">MQTVKSPNGPLNVVVCGCSSTSSVVLESLSCLSQSFTVCGFWDSNLHTCLSSRLRGLRRILGSFDDIVSDPNHDVVLLCFPPYIQYKVIQSWLNKLENLSISTAQRKFPIVVLVPPVSPCFNTSALFGARNCIGVAMPFRKFFPVALLHAHLKSFTESCPLNSVGRSSHLPSYWILGTVRSFHVRLSAVNPIQRGDYSWLCESGVMGGGLLNSYGAYLIDLAFILTGGMRFKSVNCICRTFDTQLYTYQNSIRRISAEDYVLISAEFEARSSDSQGAVAMLCLSSDLPSSCECSLQVPPSAPQDVKEKFTLKIELTGSSGRVVLPETGDRIYWTPVHPLASDTVLNHEGKNLVDVNCGLNRSSNLQKDDRINMTNGEAEIKGIFGSTTSEYWTPDGLVPCSIQIRKDGERYEVAHISSVSISFS</sequence>
<dbReference type="Proteomes" id="UP000748531">
    <property type="component" value="Unassembled WGS sequence"/>
</dbReference>
<dbReference type="OrthoDB" id="446809at2759"/>
<protein>
    <recommendedName>
        <fullName evidence="2">GFO/IDH/MocA-like oxidoreductase domain-containing protein</fullName>
    </recommendedName>
</protein>
<comment type="similarity">
    <text evidence="1">Belongs to the Gfo/Idh/MocA family.</text>
</comment>